<evidence type="ECO:0008006" key="3">
    <source>
        <dbReference type="Google" id="ProtNLM"/>
    </source>
</evidence>
<dbReference type="Proteomes" id="UP000008909">
    <property type="component" value="Unassembled WGS sequence"/>
</dbReference>
<evidence type="ECO:0000313" key="1">
    <source>
        <dbReference type="EMBL" id="GAA53378.1"/>
    </source>
</evidence>
<evidence type="ECO:0000313" key="2">
    <source>
        <dbReference type="Proteomes" id="UP000008909"/>
    </source>
</evidence>
<dbReference type="AlphaFoldDB" id="G7YK96"/>
<proteinExistence type="predicted"/>
<keyword evidence="2" id="KW-1185">Reference proteome</keyword>
<protein>
    <recommendedName>
        <fullName evidence="3">Reverse transcriptase domain-containing protein</fullName>
    </recommendedName>
</protein>
<reference evidence="1" key="1">
    <citation type="journal article" date="2011" name="Genome Biol.">
        <title>The draft genome of the carcinogenic human liver fluke Clonorchis sinensis.</title>
        <authorList>
            <person name="Wang X."/>
            <person name="Chen W."/>
            <person name="Huang Y."/>
            <person name="Sun J."/>
            <person name="Men J."/>
            <person name="Liu H."/>
            <person name="Luo F."/>
            <person name="Guo L."/>
            <person name="Lv X."/>
            <person name="Deng C."/>
            <person name="Zhou C."/>
            <person name="Fan Y."/>
            <person name="Li X."/>
            <person name="Huang L."/>
            <person name="Hu Y."/>
            <person name="Liang C."/>
            <person name="Hu X."/>
            <person name="Xu J."/>
            <person name="Yu X."/>
        </authorList>
    </citation>
    <scope>NUCLEOTIDE SEQUENCE [LARGE SCALE GENOMIC DNA]</scope>
    <source>
        <strain evidence="1">Henan</strain>
    </source>
</reference>
<name>G7YK96_CLOSI</name>
<organism evidence="1 2">
    <name type="scientific">Clonorchis sinensis</name>
    <name type="common">Chinese liver fluke</name>
    <dbReference type="NCBI Taxonomy" id="79923"/>
    <lineage>
        <taxon>Eukaryota</taxon>
        <taxon>Metazoa</taxon>
        <taxon>Spiralia</taxon>
        <taxon>Lophotrochozoa</taxon>
        <taxon>Platyhelminthes</taxon>
        <taxon>Trematoda</taxon>
        <taxon>Digenea</taxon>
        <taxon>Opisthorchiida</taxon>
        <taxon>Opisthorchiata</taxon>
        <taxon>Opisthorchiidae</taxon>
        <taxon>Clonorchis</taxon>
    </lineage>
</organism>
<accession>G7YK96</accession>
<sequence>MRRTLEGLQNPGDQIAFEENLVDLEYADDIVLIFDEEERGHVFSDELIKVIPSFARASNEQLPTSPPQIIGGRNCGSYNHCTTSTRFLTADDDDDLVVSFEAFYIHPGNVVDLHFVNRFHFKDFSPLHVTDA</sequence>
<dbReference type="EMBL" id="DF143482">
    <property type="protein sequence ID" value="GAA53378.1"/>
    <property type="molecule type" value="Genomic_DNA"/>
</dbReference>
<reference key="2">
    <citation type="submission" date="2011-10" db="EMBL/GenBank/DDBJ databases">
        <title>The genome and transcriptome sequence of Clonorchis sinensis provide insights into the carcinogenic liver fluke.</title>
        <authorList>
            <person name="Wang X."/>
            <person name="Huang Y."/>
            <person name="Chen W."/>
            <person name="Liu H."/>
            <person name="Guo L."/>
            <person name="Chen Y."/>
            <person name="Luo F."/>
            <person name="Zhou W."/>
            <person name="Sun J."/>
            <person name="Mao Q."/>
            <person name="Liang P."/>
            <person name="Zhou C."/>
            <person name="Tian Y."/>
            <person name="Men J."/>
            <person name="Lv X."/>
            <person name="Huang L."/>
            <person name="Zhou J."/>
            <person name="Hu Y."/>
            <person name="Li R."/>
            <person name="Zhang F."/>
            <person name="Lei H."/>
            <person name="Li X."/>
            <person name="Hu X."/>
            <person name="Liang C."/>
            <person name="Xu J."/>
            <person name="Wu Z."/>
            <person name="Yu X."/>
        </authorList>
    </citation>
    <scope>NUCLEOTIDE SEQUENCE</scope>
    <source>
        <strain>Henan</strain>
    </source>
</reference>
<gene>
    <name evidence="1" type="ORF">CLF_110103</name>
</gene>